<keyword evidence="3" id="KW-1185">Reference proteome</keyword>
<sequence length="61" mass="6866">MPFLDYADAVLAAVAAGGWILAGVVTWRHRRNEASRRQAYELGILHAQEMAAEDFRAIPRR</sequence>
<gene>
    <name evidence="2" type="ORF">HNR40_006801</name>
</gene>
<evidence type="ECO:0000313" key="3">
    <source>
        <dbReference type="Proteomes" id="UP000568380"/>
    </source>
</evidence>
<keyword evidence="1" id="KW-0812">Transmembrane</keyword>
<organism evidence="2 3">
    <name type="scientific">Nonomuraea endophytica</name>
    <dbReference type="NCBI Taxonomy" id="714136"/>
    <lineage>
        <taxon>Bacteria</taxon>
        <taxon>Bacillati</taxon>
        <taxon>Actinomycetota</taxon>
        <taxon>Actinomycetes</taxon>
        <taxon>Streptosporangiales</taxon>
        <taxon>Streptosporangiaceae</taxon>
        <taxon>Nonomuraea</taxon>
    </lineage>
</organism>
<comment type="caution">
    <text evidence="2">The sequence shown here is derived from an EMBL/GenBank/DDBJ whole genome shotgun (WGS) entry which is preliminary data.</text>
</comment>
<protein>
    <submittedName>
        <fullName evidence="2">Uncharacterized protein</fullName>
    </submittedName>
</protein>
<dbReference type="EMBL" id="JACHIN010000010">
    <property type="protein sequence ID" value="MBB5081306.1"/>
    <property type="molecule type" value="Genomic_DNA"/>
</dbReference>
<feature type="transmembrane region" description="Helical" evidence="1">
    <location>
        <begin position="6"/>
        <end position="27"/>
    </location>
</feature>
<keyword evidence="1" id="KW-1133">Transmembrane helix</keyword>
<reference evidence="2 3" key="1">
    <citation type="submission" date="2020-08" db="EMBL/GenBank/DDBJ databases">
        <title>Genomic Encyclopedia of Type Strains, Phase IV (KMG-IV): sequencing the most valuable type-strain genomes for metagenomic binning, comparative biology and taxonomic classification.</title>
        <authorList>
            <person name="Goeker M."/>
        </authorList>
    </citation>
    <scope>NUCLEOTIDE SEQUENCE [LARGE SCALE GENOMIC DNA]</scope>
    <source>
        <strain evidence="2 3">DSM 45385</strain>
    </source>
</reference>
<accession>A0A7W8A9Y9</accession>
<dbReference type="RefSeq" id="WP_184968553.1">
    <property type="nucleotide sequence ID" value="NZ_JACHIN010000010.1"/>
</dbReference>
<dbReference type="Proteomes" id="UP000568380">
    <property type="component" value="Unassembled WGS sequence"/>
</dbReference>
<evidence type="ECO:0000313" key="2">
    <source>
        <dbReference type="EMBL" id="MBB5081306.1"/>
    </source>
</evidence>
<proteinExistence type="predicted"/>
<dbReference type="AlphaFoldDB" id="A0A7W8A9Y9"/>
<evidence type="ECO:0000256" key="1">
    <source>
        <dbReference type="SAM" id="Phobius"/>
    </source>
</evidence>
<name>A0A7W8A9Y9_9ACTN</name>
<keyword evidence="1" id="KW-0472">Membrane</keyword>